<dbReference type="GO" id="GO:0020037">
    <property type="term" value="F:heme binding"/>
    <property type="evidence" value="ECO:0007669"/>
    <property type="project" value="InterPro"/>
</dbReference>
<organism evidence="6 7">
    <name type="scientific">Phototrophicus methaneseepsis</name>
    <dbReference type="NCBI Taxonomy" id="2710758"/>
    <lineage>
        <taxon>Bacteria</taxon>
        <taxon>Bacillati</taxon>
        <taxon>Chloroflexota</taxon>
        <taxon>Candidatus Thermofontia</taxon>
        <taxon>Phototrophicales</taxon>
        <taxon>Phototrophicaceae</taxon>
        <taxon>Phototrophicus</taxon>
    </lineage>
</organism>
<dbReference type="InterPro" id="IPR036909">
    <property type="entry name" value="Cyt_c-like_dom_sf"/>
</dbReference>
<dbReference type="AlphaFoldDB" id="A0A7S8IFT7"/>
<keyword evidence="1 4" id="KW-0349">Heme</keyword>
<dbReference type="EMBL" id="CP062983">
    <property type="protein sequence ID" value="QPC83956.1"/>
    <property type="molecule type" value="Genomic_DNA"/>
</dbReference>
<dbReference type="Proteomes" id="UP000594468">
    <property type="component" value="Chromosome"/>
</dbReference>
<dbReference type="PROSITE" id="PS51257">
    <property type="entry name" value="PROKAR_LIPOPROTEIN"/>
    <property type="match status" value="1"/>
</dbReference>
<evidence type="ECO:0000256" key="4">
    <source>
        <dbReference type="PROSITE-ProRule" id="PRU00433"/>
    </source>
</evidence>
<dbReference type="InterPro" id="IPR009056">
    <property type="entry name" value="Cyt_c-like_dom"/>
</dbReference>
<dbReference type="GO" id="GO:0009055">
    <property type="term" value="F:electron transfer activity"/>
    <property type="evidence" value="ECO:0007669"/>
    <property type="project" value="InterPro"/>
</dbReference>
<dbReference type="RefSeq" id="WP_195172020.1">
    <property type="nucleotide sequence ID" value="NZ_CP062983.1"/>
</dbReference>
<keyword evidence="7" id="KW-1185">Reference proteome</keyword>
<accession>A0A7S8IFT7</accession>
<dbReference type="PROSITE" id="PS51007">
    <property type="entry name" value="CYTC"/>
    <property type="match status" value="1"/>
</dbReference>
<dbReference type="SUPFAM" id="SSF46626">
    <property type="entry name" value="Cytochrome c"/>
    <property type="match status" value="1"/>
</dbReference>
<feature type="domain" description="Cytochrome c" evidence="5">
    <location>
        <begin position="43"/>
        <end position="147"/>
    </location>
</feature>
<gene>
    <name evidence="6" type="ORF">G4Y79_06135</name>
</gene>
<evidence type="ECO:0000256" key="2">
    <source>
        <dbReference type="ARBA" id="ARBA00022723"/>
    </source>
</evidence>
<proteinExistence type="predicted"/>
<dbReference type="GO" id="GO:0046872">
    <property type="term" value="F:metal ion binding"/>
    <property type="evidence" value="ECO:0007669"/>
    <property type="project" value="UniProtKB-KW"/>
</dbReference>
<dbReference type="Pfam" id="PF00034">
    <property type="entry name" value="Cytochrom_C"/>
    <property type="match status" value="1"/>
</dbReference>
<evidence type="ECO:0000256" key="3">
    <source>
        <dbReference type="ARBA" id="ARBA00023004"/>
    </source>
</evidence>
<evidence type="ECO:0000313" key="7">
    <source>
        <dbReference type="Proteomes" id="UP000594468"/>
    </source>
</evidence>
<reference evidence="6 7" key="1">
    <citation type="submission" date="2020-02" db="EMBL/GenBank/DDBJ databases">
        <authorList>
            <person name="Zheng R.K."/>
            <person name="Sun C.M."/>
        </authorList>
    </citation>
    <scope>NUCLEOTIDE SEQUENCE [LARGE SCALE GENOMIC DNA]</scope>
    <source>
        <strain evidence="7">rifampicinis</strain>
    </source>
</reference>
<dbReference type="Gene3D" id="1.10.760.10">
    <property type="entry name" value="Cytochrome c-like domain"/>
    <property type="match status" value="1"/>
</dbReference>
<name>A0A7S8IFT7_9CHLR</name>
<sequence length="147" mass="16007">MMKTIFGLCLISFLLAGCLPADVMTKLGLLQSSQSTQPSIDEALLEEGRASYLHNYCGSCHQLTAANTRGTFGPSHDHIGTIAAERVTTEGYTGTATTAEGYLRESLLDPLVYSAPGYEATNHHMPAYTHLPDEEIDALVYFLLHQE</sequence>
<dbReference type="KEGG" id="pmet:G4Y79_06135"/>
<keyword evidence="3 4" id="KW-0408">Iron</keyword>
<keyword evidence="2 4" id="KW-0479">Metal-binding</keyword>
<evidence type="ECO:0000256" key="1">
    <source>
        <dbReference type="ARBA" id="ARBA00022617"/>
    </source>
</evidence>
<evidence type="ECO:0000259" key="5">
    <source>
        <dbReference type="PROSITE" id="PS51007"/>
    </source>
</evidence>
<protein>
    <submittedName>
        <fullName evidence="6">C-type cytochrome</fullName>
    </submittedName>
</protein>
<evidence type="ECO:0000313" key="6">
    <source>
        <dbReference type="EMBL" id="QPC83956.1"/>
    </source>
</evidence>